<dbReference type="Proteomes" id="UP001222932">
    <property type="component" value="Unassembled WGS sequence"/>
</dbReference>
<evidence type="ECO:0000313" key="4">
    <source>
        <dbReference type="Proteomes" id="UP001222932"/>
    </source>
</evidence>
<reference evidence="3" key="2">
    <citation type="submission" date="2023-06" db="EMBL/GenBank/DDBJ databases">
        <authorList>
            <person name="Kobayashi Y."/>
            <person name="Kayamori A."/>
            <person name="Aoki K."/>
            <person name="Shiwa Y."/>
            <person name="Fujita N."/>
            <person name="Sugita T."/>
            <person name="Iwasaki W."/>
            <person name="Tanaka N."/>
            <person name="Takashima M."/>
        </authorList>
    </citation>
    <scope>NUCLEOTIDE SEQUENCE</scope>
    <source>
        <strain evidence="3">HIS016</strain>
    </source>
</reference>
<sequence length="491" mass="52426">MTSVAYIWSAALQRAADELPANVGRSSLVHGLIRALGLLENPPDDPDMVKERAWDRGGADGDGRRMNGAERDGDQGEDNGEDDGEDDDGDNTEEPTHRPIRGIRVVPPDLSLGTPTELRRYHDPHYLDYVLQPYSGDSSSDSASSGASSSSSDGSPPPKRRRAAMGLEDDCPRFPALRAYVPLVAAATLTACRELVRGTHTAIVWDGGRHHAARARASGFCYVADAVLGILLLAREGVPRPAGPLEDPPTASGHQRLRRPRILYLDMDLHYGDGVAGAFTCPTPFAYPLTTGGRARSPQVLTLSVHHASRGFFPAGAPGLTARDTPHPFSLSLPLAAFAHAPTYARVWACVERVRAAWTPDYVVLQLGVDGMPGDRVGQWGAWSPHGVGGSTWVAQRVLAWGVPTAVLGGGGYEHANCARAWALATAAIVGREMGAETEVPDHENFGAFAPGFTLEVPESHVPDESSEEALAEAEETFAVLAERIREIVAL</sequence>
<dbReference type="SUPFAM" id="SSF52768">
    <property type="entry name" value="Arginase/deacetylase"/>
    <property type="match status" value="1"/>
</dbReference>
<dbReference type="Pfam" id="PF00850">
    <property type="entry name" value="Hist_deacetyl"/>
    <property type="match status" value="2"/>
</dbReference>
<evidence type="ECO:0000256" key="1">
    <source>
        <dbReference type="SAM" id="MobiDB-lite"/>
    </source>
</evidence>
<evidence type="ECO:0000259" key="2">
    <source>
        <dbReference type="Pfam" id="PF00850"/>
    </source>
</evidence>
<dbReference type="AlphaFoldDB" id="A0AAD3Y9S2"/>
<dbReference type="PANTHER" id="PTHR10625">
    <property type="entry name" value="HISTONE DEACETYLASE HDAC1-RELATED"/>
    <property type="match status" value="1"/>
</dbReference>
<dbReference type="PANTHER" id="PTHR10625:SF36">
    <property type="entry name" value="HISTONE DEACETYLASE 3"/>
    <property type="match status" value="1"/>
</dbReference>
<dbReference type="InterPro" id="IPR000286">
    <property type="entry name" value="HDACs"/>
</dbReference>
<feature type="compositionally biased region" description="Acidic residues" evidence="1">
    <location>
        <begin position="75"/>
        <end position="93"/>
    </location>
</feature>
<organism evidence="3 4">
    <name type="scientific">Cutaneotrichosporon spelunceum</name>
    <dbReference type="NCBI Taxonomy" id="1672016"/>
    <lineage>
        <taxon>Eukaryota</taxon>
        <taxon>Fungi</taxon>
        <taxon>Dikarya</taxon>
        <taxon>Basidiomycota</taxon>
        <taxon>Agaricomycotina</taxon>
        <taxon>Tremellomycetes</taxon>
        <taxon>Trichosporonales</taxon>
        <taxon>Trichosporonaceae</taxon>
        <taxon>Cutaneotrichosporon</taxon>
    </lineage>
</organism>
<evidence type="ECO:0000313" key="3">
    <source>
        <dbReference type="EMBL" id="GMK55280.1"/>
    </source>
</evidence>
<feature type="region of interest" description="Disordered" evidence="1">
    <location>
        <begin position="132"/>
        <end position="164"/>
    </location>
</feature>
<comment type="caution">
    <text evidence="3">The sequence shown here is derived from an EMBL/GenBank/DDBJ whole genome shotgun (WGS) entry which is preliminary data.</text>
</comment>
<name>A0AAD3Y9S2_9TREE</name>
<feature type="domain" description="Histone deacetylase" evidence="2">
    <location>
        <begin position="114"/>
        <end position="237"/>
    </location>
</feature>
<protein>
    <recommendedName>
        <fullName evidence="2">Histone deacetylase domain-containing protein</fullName>
    </recommendedName>
</protein>
<dbReference type="GO" id="GO:0040029">
    <property type="term" value="P:epigenetic regulation of gene expression"/>
    <property type="evidence" value="ECO:0007669"/>
    <property type="project" value="TreeGrafter"/>
</dbReference>
<keyword evidence="4" id="KW-1185">Reference proteome</keyword>
<dbReference type="EMBL" id="BTCM01000002">
    <property type="protein sequence ID" value="GMK55280.1"/>
    <property type="molecule type" value="Genomic_DNA"/>
</dbReference>
<feature type="compositionally biased region" description="Low complexity" evidence="1">
    <location>
        <begin position="135"/>
        <end position="154"/>
    </location>
</feature>
<dbReference type="InterPro" id="IPR023801">
    <property type="entry name" value="His_deacetylse_dom"/>
</dbReference>
<dbReference type="GO" id="GO:0070210">
    <property type="term" value="C:Rpd3L-Expanded complex"/>
    <property type="evidence" value="ECO:0007669"/>
    <property type="project" value="TreeGrafter"/>
</dbReference>
<feature type="region of interest" description="Disordered" evidence="1">
    <location>
        <begin position="40"/>
        <end position="117"/>
    </location>
</feature>
<dbReference type="GO" id="GO:0004407">
    <property type="term" value="F:histone deacetylase activity"/>
    <property type="evidence" value="ECO:0007669"/>
    <property type="project" value="TreeGrafter"/>
</dbReference>
<dbReference type="Gene3D" id="3.40.800.20">
    <property type="entry name" value="Histone deacetylase domain"/>
    <property type="match status" value="1"/>
</dbReference>
<accession>A0AAD3Y9S2</accession>
<feature type="compositionally biased region" description="Basic and acidic residues" evidence="1">
    <location>
        <begin position="47"/>
        <end position="74"/>
    </location>
</feature>
<reference evidence="3" key="1">
    <citation type="journal article" date="2023" name="BMC Genomics">
        <title>Chromosome-level genome assemblies of Cutaneotrichosporon spp. (Trichosporonales, Basidiomycota) reveal imbalanced evolution between nucleotide sequences and chromosome synteny.</title>
        <authorList>
            <person name="Kobayashi Y."/>
            <person name="Kayamori A."/>
            <person name="Aoki K."/>
            <person name="Shiwa Y."/>
            <person name="Matsutani M."/>
            <person name="Fujita N."/>
            <person name="Sugita T."/>
            <person name="Iwasaki W."/>
            <person name="Tanaka N."/>
            <person name="Takashima M."/>
        </authorList>
    </citation>
    <scope>NUCLEOTIDE SEQUENCE</scope>
    <source>
        <strain evidence="3">HIS016</strain>
    </source>
</reference>
<proteinExistence type="predicted"/>
<feature type="domain" description="Histone deacetylase" evidence="2">
    <location>
        <begin position="258"/>
        <end position="428"/>
    </location>
</feature>
<gene>
    <name evidence="3" type="ORF">CspeluHIS016_0203360</name>
</gene>
<dbReference type="InterPro" id="IPR023696">
    <property type="entry name" value="Ureohydrolase_dom_sf"/>
</dbReference>
<dbReference type="InterPro" id="IPR037138">
    <property type="entry name" value="His_deacetylse_dom_sf"/>
</dbReference>
<dbReference type="PRINTS" id="PR01270">
    <property type="entry name" value="HDASUPER"/>
</dbReference>